<dbReference type="OrthoDB" id="29661at2759"/>
<evidence type="ECO:0000256" key="7">
    <source>
        <dbReference type="ARBA" id="ARBA00083669"/>
    </source>
</evidence>
<evidence type="ECO:0000256" key="6">
    <source>
        <dbReference type="ARBA" id="ARBA00079393"/>
    </source>
</evidence>
<dbReference type="InterPro" id="IPR048742">
    <property type="entry name" value="Pus10_N_euk"/>
</dbReference>
<reference evidence="10" key="1">
    <citation type="submission" date="2020-11" db="EMBL/GenBank/DDBJ databases">
        <authorList>
            <person name="Whitehead M."/>
        </authorList>
    </citation>
    <scope>NUCLEOTIDE SEQUENCE</scope>
    <source>
        <strain evidence="10">EGII</strain>
    </source>
</reference>
<proteinExistence type="inferred from homology"/>
<protein>
    <recommendedName>
        <fullName evidence="2">tRNA pseudouridine(55) synthase</fullName>
        <ecNumber evidence="2">5.4.99.25</ecNumber>
    </recommendedName>
    <alternativeName>
        <fullName evidence="7">tRNA pseudouridine 55 synthase</fullName>
    </alternativeName>
    <alternativeName>
        <fullName evidence="5">tRNA pseudouridylate synthase</fullName>
    </alternativeName>
    <alternativeName>
        <fullName evidence="6">tRNA-uridine isomerase</fullName>
    </alternativeName>
</protein>
<keyword evidence="3" id="KW-0819">tRNA processing</keyword>
<dbReference type="Gene3D" id="3.30.70.2510">
    <property type="match status" value="1"/>
</dbReference>
<dbReference type="PANTHER" id="PTHR21568:SF0">
    <property type="entry name" value="TRNA PSEUDOURIDINE SYNTHASE PUS10"/>
    <property type="match status" value="1"/>
</dbReference>
<evidence type="ECO:0000256" key="3">
    <source>
        <dbReference type="ARBA" id="ARBA00022694"/>
    </source>
</evidence>
<dbReference type="Pfam" id="PF21237">
    <property type="entry name" value="Pus10_N_euk"/>
    <property type="match status" value="1"/>
</dbReference>
<dbReference type="SUPFAM" id="SSF55120">
    <property type="entry name" value="Pseudouridine synthase"/>
    <property type="match status" value="1"/>
</dbReference>
<dbReference type="GO" id="GO:0031119">
    <property type="term" value="P:tRNA pseudouridine synthesis"/>
    <property type="evidence" value="ECO:0007669"/>
    <property type="project" value="TreeGrafter"/>
</dbReference>
<feature type="domain" description="Pus10-like C-terminal" evidence="9">
    <location>
        <begin position="247"/>
        <end position="481"/>
    </location>
</feature>
<feature type="domain" description="Pus10 N-terminal eukaryotes" evidence="8">
    <location>
        <begin position="66"/>
        <end position="237"/>
    </location>
</feature>
<organism evidence="10 11">
    <name type="scientific">Ceratitis capitata</name>
    <name type="common">Mediterranean fruit fly</name>
    <name type="synonym">Tephritis capitata</name>
    <dbReference type="NCBI Taxonomy" id="7213"/>
    <lineage>
        <taxon>Eukaryota</taxon>
        <taxon>Metazoa</taxon>
        <taxon>Ecdysozoa</taxon>
        <taxon>Arthropoda</taxon>
        <taxon>Hexapoda</taxon>
        <taxon>Insecta</taxon>
        <taxon>Pterygota</taxon>
        <taxon>Neoptera</taxon>
        <taxon>Endopterygota</taxon>
        <taxon>Diptera</taxon>
        <taxon>Brachycera</taxon>
        <taxon>Muscomorpha</taxon>
        <taxon>Tephritoidea</taxon>
        <taxon>Tephritidae</taxon>
        <taxon>Ceratitis</taxon>
        <taxon>Ceratitis</taxon>
    </lineage>
</organism>
<evidence type="ECO:0000256" key="4">
    <source>
        <dbReference type="ARBA" id="ARBA00023235"/>
    </source>
</evidence>
<dbReference type="GO" id="GO:0003723">
    <property type="term" value="F:RNA binding"/>
    <property type="evidence" value="ECO:0007669"/>
    <property type="project" value="InterPro"/>
</dbReference>
<name>A0A811UHU4_CERCA</name>
<evidence type="ECO:0000259" key="8">
    <source>
        <dbReference type="Pfam" id="PF21237"/>
    </source>
</evidence>
<dbReference type="GO" id="GO:0160148">
    <property type="term" value="F:tRNA pseudouridine(55) synthase activity"/>
    <property type="evidence" value="ECO:0007669"/>
    <property type="project" value="UniProtKB-EC"/>
</dbReference>
<dbReference type="InterPro" id="IPR020103">
    <property type="entry name" value="PsdUridine_synth_cat_dom_sf"/>
</dbReference>
<accession>A0A811UHU4</accession>
<evidence type="ECO:0000313" key="11">
    <source>
        <dbReference type="Proteomes" id="UP000606786"/>
    </source>
</evidence>
<evidence type="ECO:0000259" key="9">
    <source>
        <dbReference type="Pfam" id="PF21238"/>
    </source>
</evidence>
<dbReference type="Proteomes" id="UP000606786">
    <property type="component" value="Unassembled WGS sequence"/>
</dbReference>
<dbReference type="InterPro" id="IPR048741">
    <property type="entry name" value="Pus10-like_C"/>
</dbReference>
<keyword evidence="11" id="KW-1185">Reference proteome</keyword>
<keyword evidence="4" id="KW-0413">Isomerase</keyword>
<comment type="caution">
    <text evidence="10">The sequence shown here is derived from an EMBL/GenBank/DDBJ whole genome shotgun (WGS) entry which is preliminary data.</text>
</comment>
<evidence type="ECO:0000256" key="5">
    <source>
        <dbReference type="ARBA" id="ARBA00075270"/>
    </source>
</evidence>
<dbReference type="EC" id="5.4.99.25" evidence="2"/>
<gene>
    <name evidence="10" type="ORF">CCAP1982_LOCUS7004</name>
</gene>
<comment type="similarity">
    <text evidence="1">Belongs to the pseudouridine synthase Pus10 family.</text>
</comment>
<dbReference type="Gene3D" id="3.30.70.3190">
    <property type="match status" value="1"/>
</dbReference>
<dbReference type="PANTHER" id="PTHR21568">
    <property type="entry name" value="TRNA PSEUDOURIDINE SYNTHASE PUS10"/>
    <property type="match status" value="1"/>
</dbReference>
<dbReference type="Pfam" id="PF21238">
    <property type="entry name" value="Pus10_C"/>
    <property type="match status" value="1"/>
</dbReference>
<dbReference type="FunFam" id="3.30.70.2510:FF:000001">
    <property type="entry name" value="tRNA pseudouridine synthase Pus10"/>
    <property type="match status" value="1"/>
</dbReference>
<dbReference type="AlphaFoldDB" id="A0A811UHU4"/>
<evidence type="ECO:0000313" key="10">
    <source>
        <dbReference type="EMBL" id="CAD6998404.1"/>
    </source>
</evidence>
<sequence length="490" mass="56106">MKNQDLVDYLKECGVCLFCQLRYLKARGNEYQNKQEYFEKVNVLYEEDSGCIEYAPTNKKKRRNVCPTCLDLFSDDFRDQLLLSISSTDIGKYDCDGIVIAMSIPIILQLRQLSMWYALIDKFGDNVSLDRTPDVSLKEAIKLILNPTICEKLKKSYDINNGLMVTINLSHSQEEEGITRLEKLNNIVNPRKRGEKYEKISRSLIERKYTPARVSSELFKEIFDVPPLISNEGLKFDSISLLGPSVYVAGRYRKISRKLSHTPWVLNGERVMDDSIEEIINRNIANYFCSDPKKVNFMSSGREDVDVRCLGAGRPFVLEIPNALQSSLNSEKARQMEDNIDKSQKVSVRDIQMVKREDLSHIKMGEEHKRKCYRALCQIGSVATIDMLRKLDLQQGFEIQQKTPIRVLHRRPLHTRPRTVYSLKASVCQQNKCLIILDIVTQAGTYIKELVHGEFGRTIPSVASLLGQPIDIVALDVMEIDLDWPPSISV</sequence>
<evidence type="ECO:0000256" key="2">
    <source>
        <dbReference type="ARBA" id="ARBA00012787"/>
    </source>
</evidence>
<evidence type="ECO:0000256" key="1">
    <source>
        <dbReference type="ARBA" id="ARBA00009652"/>
    </source>
</evidence>
<dbReference type="InterPro" id="IPR039894">
    <property type="entry name" value="Pus10-like"/>
</dbReference>
<dbReference type="FunFam" id="3.30.70.3190:FF:000001">
    <property type="entry name" value="tRNA pseudouridine synthase Pus10"/>
    <property type="match status" value="1"/>
</dbReference>
<dbReference type="EMBL" id="CAJHJT010000012">
    <property type="protein sequence ID" value="CAD6998404.1"/>
    <property type="molecule type" value="Genomic_DNA"/>
</dbReference>
<dbReference type="KEGG" id="ccat:101452969"/>